<gene>
    <name evidence="2" type="ORF">CPZ25_002345</name>
</gene>
<name>A0A4P9C4G9_EUBML</name>
<dbReference type="AlphaFoldDB" id="A0A4P9C4G9"/>
<proteinExistence type="predicted"/>
<dbReference type="EMBL" id="CP029487">
    <property type="protein sequence ID" value="QCT70200.1"/>
    <property type="molecule type" value="Genomic_DNA"/>
</dbReference>
<feature type="compositionally biased region" description="Polar residues" evidence="1">
    <location>
        <begin position="1"/>
        <end position="12"/>
    </location>
</feature>
<sequence length="185" mass="20621">MNQNKPSSTTEAVSEAKKTHVPARELMPLPNFLKYLGLSGTEEVPGFIPPVFSVDNPRACRPEGWKPEATPAFLEGMNLVRDLSKVRMFVSSNPLDFYVTAPGGGCVLETIKPDGSRECCTVTEVPGTETDHLFEGDWEALRNPALRATTDVELLLDSVEMGRMVFKTTLDHEEQYFVMIEREEV</sequence>
<feature type="region of interest" description="Disordered" evidence="1">
    <location>
        <begin position="1"/>
        <end position="20"/>
    </location>
</feature>
<dbReference type="Proteomes" id="UP000218387">
    <property type="component" value="Chromosome"/>
</dbReference>
<dbReference type="KEGG" id="emt:CPZ25_002345"/>
<evidence type="ECO:0000313" key="2">
    <source>
        <dbReference type="EMBL" id="QCT70200.1"/>
    </source>
</evidence>
<organism evidence="2 3">
    <name type="scientific">Eubacterium maltosivorans</name>
    <dbReference type="NCBI Taxonomy" id="2041044"/>
    <lineage>
        <taxon>Bacteria</taxon>
        <taxon>Bacillati</taxon>
        <taxon>Bacillota</taxon>
        <taxon>Clostridia</taxon>
        <taxon>Eubacteriales</taxon>
        <taxon>Eubacteriaceae</taxon>
        <taxon>Eubacterium</taxon>
    </lineage>
</organism>
<protein>
    <submittedName>
        <fullName evidence="2">Uncharacterized protein</fullName>
    </submittedName>
</protein>
<evidence type="ECO:0000313" key="3">
    <source>
        <dbReference type="Proteomes" id="UP000218387"/>
    </source>
</evidence>
<accession>A0A4P9C4G9</accession>
<reference evidence="2 3" key="1">
    <citation type="submission" date="2018-05" db="EMBL/GenBank/DDBJ databases">
        <title>Genome comparison of Eubacterium sp.</title>
        <authorList>
            <person name="Feng Y."/>
            <person name="Sanchez-Andrea I."/>
            <person name="Stams A.J.M."/>
            <person name="De Vos W.M."/>
        </authorList>
    </citation>
    <scope>NUCLEOTIDE SEQUENCE [LARGE SCALE GENOMIC DNA]</scope>
    <source>
        <strain evidence="2 3">YI</strain>
    </source>
</reference>
<keyword evidence="3" id="KW-1185">Reference proteome</keyword>
<evidence type="ECO:0000256" key="1">
    <source>
        <dbReference type="SAM" id="MobiDB-lite"/>
    </source>
</evidence>
<dbReference type="RefSeq" id="WP_096920845.1">
    <property type="nucleotide sequence ID" value="NZ_CP029487.1"/>
</dbReference>